<accession>A0AAE0PH69</accession>
<reference evidence="2" key="2">
    <citation type="submission" date="2023-07" db="EMBL/GenBank/DDBJ databases">
        <authorList>
            <consortium name="Lawrence Berkeley National Laboratory"/>
            <person name="Haridas S."/>
            <person name="Hensen N."/>
            <person name="Bonometti L."/>
            <person name="Westerberg I."/>
            <person name="Brannstrom I.O."/>
            <person name="Guillou S."/>
            <person name="Cros-Aarteil S."/>
            <person name="Calhoun S."/>
            <person name="Kuo A."/>
            <person name="Mondo S."/>
            <person name="Pangilinan J."/>
            <person name="Riley R."/>
            <person name="LaButti K."/>
            <person name="Andreopoulos B."/>
            <person name="Lipzen A."/>
            <person name="Chen C."/>
            <person name="Yanf M."/>
            <person name="Daum C."/>
            <person name="Ng V."/>
            <person name="Clum A."/>
            <person name="Steindorff A."/>
            <person name="Ohm R."/>
            <person name="Martin F."/>
            <person name="Silar P."/>
            <person name="Natvig D."/>
            <person name="Lalanne C."/>
            <person name="Gautier V."/>
            <person name="Ament-velasquez S.L."/>
            <person name="Kruys A."/>
            <person name="Hutchinson M.I."/>
            <person name="Powell A.J."/>
            <person name="Barry K."/>
            <person name="Miller A.N."/>
            <person name="Grigoriev I.V."/>
            <person name="Debuchy R."/>
            <person name="Gladieux P."/>
            <person name="Thoren M.H."/>
            <person name="Johannesson H."/>
        </authorList>
    </citation>
    <scope>NUCLEOTIDE SEQUENCE</scope>
    <source>
        <strain evidence="2">FGSC 1904</strain>
    </source>
</reference>
<sequence>MANMTTNPKCRWMYGCTNSLYRGPDGKSENVWLCKHHWELHLKQLTSTPARTVSSFHSTTVDHIHSMPMSRRRRPQTIADIESNNRAPYQPKVQEFPPGNESPPCPPAPRHASKPKAPKVKPDVSAQKEPGFFLSCTSKSNTPSALPNKVQGYVSVLALNWKGLELYSGHSPVPVVQGSSRAIESVEG</sequence>
<protein>
    <submittedName>
        <fullName evidence="2">Uncharacterized protein</fullName>
    </submittedName>
</protein>
<feature type="region of interest" description="Disordered" evidence="1">
    <location>
        <begin position="81"/>
        <end position="125"/>
    </location>
</feature>
<dbReference type="AlphaFoldDB" id="A0AAE0PH69"/>
<evidence type="ECO:0000313" key="2">
    <source>
        <dbReference type="EMBL" id="KAK3399707.1"/>
    </source>
</evidence>
<evidence type="ECO:0000313" key="3">
    <source>
        <dbReference type="Proteomes" id="UP001281003"/>
    </source>
</evidence>
<organism evidence="2 3">
    <name type="scientific">Sordaria brevicollis</name>
    <dbReference type="NCBI Taxonomy" id="83679"/>
    <lineage>
        <taxon>Eukaryota</taxon>
        <taxon>Fungi</taxon>
        <taxon>Dikarya</taxon>
        <taxon>Ascomycota</taxon>
        <taxon>Pezizomycotina</taxon>
        <taxon>Sordariomycetes</taxon>
        <taxon>Sordariomycetidae</taxon>
        <taxon>Sordariales</taxon>
        <taxon>Sordariaceae</taxon>
        <taxon>Sordaria</taxon>
    </lineage>
</organism>
<keyword evidence="3" id="KW-1185">Reference proteome</keyword>
<dbReference type="Proteomes" id="UP001281003">
    <property type="component" value="Unassembled WGS sequence"/>
</dbReference>
<comment type="caution">
    <text evidence="2">The sequence shown here is derived from an EMBL/GenBank/DDBJ whole genome shotgun (WGS) entry which is preliminary data.</text>
</comment>
<gene>
    <name evidence="2" type="ORF">B0T20DRAFT_391273</name>
</gene>
<evidence type="ECO:0000256" key="1">
    <source>
        <dbReference type="SAM" id="MobiDB-lite"/>
    </source>
</evidence>
<name>A0AAE0PH69_SORBR</name>
<reference evidence="2" key="1">
    <citation type="journal article" date="2023" name="Mol. Phylogenet. Evol.">
        <title>Genome-scale phylogeny and comparative genomics of the fungal order Sordariales.</title>
        <authorList>
            <person name="Hensen N."/>
            <person name="Bonometti L."/>
            <person name="Westerberg I."/>
            <person name="Brannstrom I.O."/>
            <person name="Guillou S."/>
            <person name="Cros-Aarteil S."/>
            <person name="Calhoun S."/>
            <person name="Haridas S."/>
            <person name="Kuo A."/>
            <person name="Mondo S."/>
            <person name="Pangilinan J."/>
            <person name="Riley R."/>
            <person name="LaButti K."/>
            <person name="Andreopoulos B."/>
            <person name="Lipzen A."/>
            <person name="Chen C."/>
            <person name="Yan M."/>
            <person name="Daum C."/>
            <person name="Ng V."/>
            <person name="Clum A."/>
            <person name="Steindorff A."/>
            <person name="Ohm R.A."/>
            <person name="Martin F."/>
            <person name="Silar P."/>
            <person name="Natvig D.O."/>
            <person name="Lalanne C."/>
            <person name="Gautier V."/>
            <person name="Ament-Velasquez S.L."/>
            <person name="Kruys A."/>
            <person name="Hutchinson M.I."/>
            <person name="Powell A.J."/>
            <person name="Barry K."/>
            <person name="Miller A.N."/>
            <person name="Grigoriev I.V."/>
            <person name="Debuchy R."/>
            <person name="Gladieux P."/>
            <person name="Hiltunen Thoren M."/>
            <person name="Johannesson H."/>
        </authorList>
    </citation>
    <scope>NUCLEOTIDE SEQUENCE</scope>
    <source>
        <strain evidence="2">FGSC 1904</strain>
    </source>
</reference>
<proteinExistence type="predicted"/>
<feature type="compositionally biased region" description="Pro residues" evidence="1">
    <location>
        <begin position="100"/>
        <end position="109"/>
    </location>
</feature>
<dbReference type="EMBL" id="JAUTDP010000004">
    <property type="protein sequence ID" value="KAK3399707.1"/>
    <property type="molecule type" value="Genomic_DNA"/>
</dbReference>